<evidence type="ECO:0000256" key="1">
    <source>
        <dbReference type="ARBA" id="ARBA00022729"/>
    </source>
</evidence>
<dbReference type="InterPro" id="IPR011250">
    <property type="entry name" value="OMP/PagP_B-barrel"/>
</dbReference>
<keyword evidence="1" id="KW-0732">Signal</keyword>
<dbReference type="AlphaFoldDB" id="A0A3E0DH27"/>
<dbReference type="InterPro" id="IPR027385">
    <property type="entry name" value="Beta-barrel_OMP"/>
</dbReference>
<dbReference type="Proteomes" id="UP000256405">
    <property type="component" value="Unassembled WGS sequence"/>
</dbReference>
<dbReference type="RefSeq" id="WP_086543128.1">
    <property type="nucleotide sequence ID" value="NZ_MSSW01000063.1"/>
</dbReference>
<feature type="domain" description="Outer membrane protein beta-barrel" evidence="2">
    <location>
        <begin position="7"/>
        <end position="182"/>
    </location>
</feature>
<evidence type="ECO:0000313" key="4">
    <source>
        <dbReference type="Proteomes" id="UP000256405"/>
    </source>
</evidence>
<dbReference type="OrthoDB" id="945117at2"/>
<protein>
    <submittedName>
        <fullName evidence="3">Outer membrane protein with beta-barrel domain</fullName>
    </submittedName>
</protein>
<proteinExistence type="predicted"/>
<reference evidence="3 4" key="1">
    <citation type="submission" date="2018-08" db="EMBL/GenBank/DDBJ databases">
        <title>Genomic Encyclopedia of Archaeal and Bacterial Type Strains, Phase II (KMG-II): from individual species to whole genera.</title>
        <authorList>
            <person name="Goeker M."/>
        </authorList>
    </citation>
    <scope>NUCLEOTIDE SEQUENCE [LARGE SCALE GENOMIC DNA]</scope>
    <source>
        <strain evidence="3 4">DSM 15986</strain>
    </source>
</reference>
<gene>
    <name evidence="3" type="ORF">C8N25_12946</name>
</gene>
<organism evidence="3 4">
    <name type="scientific">Algoriphagus antarcticus</name>
    <dbReference type="NCBI Taxonomy" id="238540"/>
    <lineage>
        <taxon>Bacteria</taxon>
        <taxon>Pseudomonadati</taxon>
        <taxon>Bacteroidota</taxon>
        <taxon>Cytophagia</taxon>
        <taxon>Cytophagales</taxon>
        <taxon>Cyclobacteriaceae</taxon>
        <taxon>Algoriphagus</taxon>
    </lineage>
</organism>
<evidence type="ECO:0000313" key="3">
    <source>
        <dbReference type="EMBL" id="REG81101.1"/>
    </source>
</evidence>
<dbReference type="EMBL" id="QUNF01000029">
    <property type="protein sequence ID" value="REG81101.1"/>
    <property type="molecule type" value="Genomic_DNA"/>
</dbReference>
<dbReference type="SUPFAM" id="SSF56925">
    <property type="entry name" value="OMPA-like"/>
    <property type="match status" value="1"/>
</dbReference>
<keyword evidence="4" id="KW-1185">Reference proteome</keyword>
<sequence length="212" mass="23585">MRKLFILLLIIGLVSVEAIAQMQQGTWMVEGSAGLTRSRIIFPDIEEKSSPSSGYTLHPKAGFFLSDNLAVGISGLFGSSWSKNKGYDSNIPGDFKRGTMLSYGGGVFLRKYAQISESLSFFAEVGSEFSWRKQKDYYNEPIGKRADLRRRTFSAQAILGLQYLISPKLGVHLQTNLIQYQNAQLPPNSGNSRSELRAGFLIDPRFGLTIFL</sequence>
<dbReference type="Pfam" id="PF13505">
    <property type="entry name" value="OMP_b-brl"/>
    <property type="match status" value="1"/>
</dbReference>
<evidence type="ECO:0000259" key="2">
    <source>
        <dbReference type="Pfam" id="PF13505"/>
    </source>
</evidence>
<accession>A0A3E0DH27</accession>
<name>A0A3E0DH27_9BACT</name>
<comment type="caution">
    <text evidence="3">The sequence shown here is derived from an EMBL/GenBank/DDBJ whole genome shotgun (WGS) entry which is preliminary data.</text>
</comment>